<dbReference type="AlphaFoldDB" id="A0A0J1CXK1"/>
<evidence type="ECO:0000313" key="3">
    <source>
        <dbReference type="Proteomes" id="UP000035963"/>
    </source>
</evidence>
<reference evidence="2 3" key="1">
    <citation type="journal article" date="2015" name="Genome Announc.">
        <title>Draft Genome Sequence of Burkholderia sp. Strain PML1(12), an Ectomycorrhizosphere-Inhabiting Bacterium with Effective Mineral-Weathering Ability.</title>
        <authorList>
            <person name="Uroz S."/>
            <person name="Oger P."/>
        </authorList>
    </citation>
    <scope>NUCLEOTIDE SEQUENCE [LARGE SCALE GENOMIC DNA]</scope>
    <source>
        <strain evidence="3">PML1(12)</strain>
    </source>
</reference>
<dbReference type="OrthoDB" id="7467011at2"/>
<feature type="domain" description="SsuA/THI5-like" evidence="1">
    <location>
        <begin position="22"/>
        <end position="126"/>
    </location>
</feature>
<dbReference type="RefSeq" id="WP_047847559.1">
    <property type="nucleotide sequence ID" value="NZ_AEJF01000094.1"/>
</dbReference>
<keyword evidence="3" id="KW-1185">Reference proteome</keyword>
<dbReference type="SUPFAM" id="SSF53850">
    <property type="entry name" value="Periplasmic binding protein-like II"/>
    <property type="match status" value="1"/>
</dbReference>
<accession>A0A0J1CXK1</accession>
<dbReference type="EMBL" id="AEJF01000094">
    <property type="protein sequence ID" value="KLU25300.1"/>
    <property type="molecule type" value="Genomic_DNA"/>
</dbReference>
<evidence type="ECO:0000313" key="2">
    <source>
        <dbReference type="EMBL" id="KLU25300.1"/>
    </source>
</evidence>
<dbReference type="Gene3D" id="3.40.190.10">
    <property type="entry name" value="Periplasmic binding protein-like II"/>
    <property type="match status" value="1"/>
</dbReference>
<sequence length="363" mass="39543">MTQSTENTPVKRLWYTRCPAPTPFGIAIQQGWLQDEFRNDGIDIQALQDSSDPVIRQSHFTHAQAHSFRQGGNIPALWARAQGADTRVIGLSWVDEFQGLVALPSTGIEGPADLRGRRFGLPRNTRAKVVDFHRATALRGFVTLLGAVGLTLDDVKLVDLPTAPRGLADEPAVLDSGAARLLATERGHEFSFEALALVRDEVDVVFVKGASGLEAANLIGARAIVDLSDQPDRLAHANNGTPRPLTVDAGLLRERPDLVARVLSRAIQAGEWASAHPQDATAYVARETRSAEHWAKHAYGSQLATQLQIGLDRNAIAALDHFKRFLFKHEFIAQDFDIASWIDPVPLAAARALLAERHLAVPA</sequence>
<dbReference type="Gene3D" id="3.40.190.270">
    <property type="match status" value="1"/>
</dbReference>
<dbReference type="Pfam" id="PF09084">
    <property type="entry name" value="NMT1"/>
    <property type="match status" value="1"/>
</dbReference>
<evidence type="ECO:0000259" key="1">
    <source>
        <dbReference type="Pfam" id="PF09084"/>
    </source>
</evidence>
<gene>
    <name evidence="2" type="ORF">EOS_15535</name>
</gene>
<organism evidence="2 3">
    <name type="scientific">Caballeronia mineralivorans PML1(12)</name>
    <dbReference type="NCBI Taxonomy" id="908627"/>
    <lineage>
        <taxon>Bacteria</taxon>
        <taxon>Pseudomonadati</taxon>
        <taxon>Pseudomonadota</taxon>
        <taxon>Betaproteobacteria</taxon>
        <taxon>Burkholderiales</taxon>
        <taxon>Burkholderiaceae</taxon>
        <taxon>Caballeronia</taxon>
    </lineage>
</organism>
<name>A0A0J1CXK1_9BURK</name>
<protein>
    <submittedName>
        <fullName evidence="2">Desulfurase</fullName>
    </submittedName>
</protein>
<proteinExistence type="predicted"/>
<dbReference type="PATRIC" id="fig|908627.4.peg.3467"/>
<comment type="caution">
    <text evidence="2">The sequence shown here is derived from an EMBL/GenBank/DDBJ whole genome shotgun (WGS) entry which is preliminary data.</text>
</comment>
<dbReference type="InterPro" id="IPR015168">
    <property type="entry name" value="SsuA/THI5"/>
</dbReference>
<dbReference type="Proteomes" id="UP000035963">
    <property type="component" value="Unassembled WGS sequence"/>
</dbReference>